<accession>A0ABR1MBT6</accession>
<evidence type="ECO:0000313" key="2">
    <source>
        <dbReference type="EMBL" id="KAK7545377.1"/>
    </source>
</evidence>
<gene>
    <name evidence="2" type="ORF">IWX46DRAFT_602261</name>
</gene>
<reference evidence="2 3" key="1">
    <citation type="submission" date="2024-04" db="EMBL/GenBank/DDBJ databases">
        <title>Phyllosticta paracitricarpa is synonymous to the EU quarantine fungus P. citricarpa based on phylogenomic analyses.</title>
        <authorList>
            <consortium name="Lawrence Berkeley National Laboratory"/>
            <person name="Van Ingen-Buijs V.A."/>
            <person name="Van Westerhoven A.C."/>
            <person name="Haridas S."/>
            <person name="Skiadas P."/>
            <person name="Martin F."/>
            <person name="Groenewald J.Z."/>
            <person name="Crous P.W."/>
            <person name="Seidl M.F."/>
        </authorList>
    </citation>
    <scope>NUCLEOTIDE SEQUENCE [LARGE SCALE GENOMIC DNA]</scope>
    <source>
        <strain evidence="2 3">CBS 122670</strain>
    </source>
</reference>
<sequence length="192" mass="21218">MSIRRAACWPRDTWAPEIVSVAVSLVAWAVNIALLAAFNGQPIFEWHSASLNTLVSVFSTLSRVLLLFAVSSALRQWNYITPLTAETPCHARNVPTLPVPQSHHVCIKISANTTHPEPPPNTNSNVNHGIIWLTIYIQESLHACLISSTKQVESPLVCQSVKQCRVQYSAIGQSTRLVSACLGLHMSFYIQF</sequence>
<dbReference type="EMBL" id="JBBPDW010000018">
    <property type="protein sequence ID" value="KAK7545377.1"/>
    <property type="molecule type" value="Genomic_DNA"/>
</dbReference>
<dbReference type="InterPro" id="IPR021514">
    <property type="entry name" value="DUF3176"/>
</dbReference>
<proteinExistence type="predicted"/>
<evidence type="ECO:0000313" key="3">
    <source>
        <dbReference type="Proteomes" id="UP001365128"/>
    </source>
</evidence>
<keyword evidence="1" id="KW-1133">Transmembrane helix</keyword>
<comment type="caution">
    <text evidence="2">The sequence shown here is derived from an EMBL/GenBank/DDBJ whole genome shotgun (WGS) entry which is preliminary data.</text>
</comment>
<dbReference type="Proteomes" id="UP001365128">
    <property type="component" value="Unassembled WGS sequence"/>
</dbReference>
<protein>
    <submittedName>
        <fullName evidence="2">Uncharacterized protein</fullName>
    </submittedName>
</protein>
<feature type="transmembrane region" description="Helical" evidence="1">
    <location>
        <begin position="21"/>
        <end position="38"/>
    </location>
</feature>
<organism evidence="2 3">
    <name type="scientific">Phyllosticta citricarpa</name>
    <dbReference type="NCBI Taxonomy" id="55181"/>
    <lineage>
        <taxon>Eukaryota</taxon>
        <taxon>Fungi</taxon>
        <taxon>Dikarya</taxon>
        <taxon>Ascomycota</taxon>
        <taxon>Pezizomycotina</taxon>
        <taxon>Dothideomycetes</taxon>
        <taxon>Dothideomycetes incertae sedis</taxon>
        <taxon>Botryosphaeriales</taxon>
        <taxon>Phyllostictaceae</taxon>
        <taxon>Phyllosticta</taxon>
    </lineage>
</organism>
<dbReference type="Pfam" id="PF11374">
    <property type="entry name" value="DUF3176"/>
    <property type="match status" value="1"/>
</dbReference>
<evidence type="ECO:0000256" key="1">
    <source>
        <dbReference type="SAM" id="Phobius"/>
    </source>
</evidence>
<keyword evidence="1" id="KW-0472">Membrane</keyword>
<keyword evidence="3" id="KW-1185">Reference proteome</keyword>
<name>A0ABR1MBT6_9PEZI</name>
<keyword evidence="1" id="KW-0812">Transmembrane</keyword>
<feature type="transmembrane region" description="Helical" evidence="1">
    <location>
        <begin position="50"/>
        <end position="70"/>
    </location>
</feature>